<dbReference type="OrthoDB" id="267138at2759"/>
<feature type="region of interest" description="Disordered" evidence="1">
    <location>
        <begin position="35"/>
        <end position="97"/>
    </location>
</feature>
<evidence type="ECO:0000313" key="2">
    <source>
        <dbReference type="EMBL" id="KAG5471426.1"/>
    </source>
</evidence>
<dbReference type="KEGG" id="lmat:92511633"/>
<feature type="compositionally biased region" description="Polar residues" evidence="1">
    <location>
        <begin position="456"/>
        <end position="476"/>
    </location>
</feature>
<protein>
    <submittedName>
        <fullName evidence="2">Uncharacterized protein</fullName>
    </submittedName>
</protein>
<feature type="compositionally biased region" description="Polar residues" evidence="1">
    <location>
        <begin position="538"/>
        <end position="547"/>
    </location>
</feature>
<comment type="caution">
    <text evidence="2">The sequence shown here is derived from an EMBL/GenBank/DDBJ whole genome shotgun (WGS) entry which is preliminary data.</text>
</comment>
<evidence type="ECO:0000256" key="1">
    <source>
        <dbReference type="SAM" id="MobiDB-lite"/>
    </source>
</evidence>
<keyword evidence="3" id="KW-1185">Reference proteome</keyword>
<gene>
    <name evidence="2" type="ORF">LSCM1_01514</name>
</gene>
<feature type="compositionally biased region" description="Low complexity" evidence="1">
    <location>
        <begin position="478"/>
        <end position="492"/>
    </location>
</feature>
<dbReference type="GeneID" id="92511633"/>
<proteinExistence type="predicted"/>
<dbReference type="AlphaFoldDB" id="A0A836KEW6"/>
<dbReference type="RefSeq" id="XP_067176400.1">
    <property type="nucleotide sequence ID" value="XM_067319121.1"/>
</dbReference>
<dbReference type="Proteomes" id="UP000673552">
    <property type="component" value="Unassembled WGS sequence"/>
</dbReference>
<organism evidence="2 3">
    <name type="scientific">Leishmania martiniquensis</name>
    <dbReference type="NCBI Taxonomy" id="1580590"/>
    <lineage>
        <taxon>Eukaryota</taxon>
        <taxon>Discoba</taxon>
        <taxon>Euglenozoa</taxon>
        <taxon>Kinetoplastea</taxon>
        <taxon>Metakinetoplastina</taxon>
        <taxon>Trypanosomatida</taxon>
        <taxon>Trypanosomatidae</taxon>
        <taxon>Leishmaniinae</taxon>
        <taxon>Leishmania</taxon>
    </lineage>
</organism>
<reference evidence="3" key="2">
    <citation type="journal article" date="2021" name="Sci. Data">
        <title>Chromosome-scale genome sequencing, assembly and annotation of six genomes from subfamily Leishmaniinae.</title>
        <authorList>
            <person name="Almutairi H."/>
            <person name="Urbaniak M.D."/>
            <person name="Bates M.D."/>
            <person name="Jariyapan N."/>
            <person name="Kwakye-Nuako G."/>
            <person name="Thomaz Soccol V."/>
            <person name="Al-Salem W.S."/>
            <person name="Dillon R.J."/>
            <person name="Bates P.A."/>
            <person name="Gatherer D."/>
        </authorList>
    </citation>
    <scope>NUCLEOTIDE SEQUENCE [LARGE SCALE GENOMIC DNA]</scope>
</reference>
<evidence type="ECO:0000313" key="3">
    <source>
        <dbReference type="Proteomes" id="UP000673552"/>
    </source>
</evidence>
<feature type="compositionally biased region" description="Polar residues" evidence="1">
    <location>
        <begin position="242"/>
        <end position="253"/>
    </location>
</feature>
<feature type="compositionally biased region" description="Basic and acidic residues" evidence="1">
    <location>
        <begin position="522"/>
        <end position="534"/>
    </location>
</feature>
<name>A0A836KEW6_9TRYP</name>
<feature type="region of interest" description="Disordered" evidence="1">
    <location>
        <begin position="187"/>
        <end position="253"/>
    </location>
</feature>
<feature type="region of interest" description="Disordered" evidence="1">
    <location>
        <begin position="381"/>
        <end position="403"/>
    </location>
</feature>
<dbReference type="EMBL" id="JAFEUZ010000031">
    <property type="protein sequence ID" value="KAG5471426.1"/>
    <property type="molecule type" value="Genomic_DNA"/>
</dbReference>
<feature type="region of interest" description="Disordered" evidence="1">
    <location>
        <begin position="447"/>
        <end position="559"/>
    </location>
</feature>
<accession>A0A836KEW6</accession>
<reference evidence="3" key="1">
    <citation type="journal article" date="2021" name="Microbiol. Resour. Announc.">
        <title>LGAAP: Leishmaniinae Genome Assembly and Annotation Pipeline.</title>
        <authorList>
            <person name="Almutairi H."/>
            <person name="Urbaniak M.D."/>
            <person name="Bates M.D."/>
            <person name="Jariyapan N."/>
            <person name="Kwakye-Nuako G."/>
            <person name="Thomaz-Soccol V."/>
            <person name="Al-Salem W.S."/>
            <person name="Dillon R.J."/>
            <person name="Bates P.A."/>
            <person name="Gatherer D."/>
        </authorList>
    </citation>
    <scope>NUCLEOTIDE SEQUENCE [LARGE SCALE GENOMIC DNA]</scope>
</reference>
<sequence length="559" mass="58911">MSASRTKGHTSLSVPVQPLSPAELCEVTPIWERSKSISPSQAAESFQRFRPRNSDASDGSGLISLVPSHAVPGASPLANPPAAAYSSRRSRTSSLTPLPADLAECNSAFLSQHSHSGNPSRHHVPESRRGSLAVFAPWASAGFAQLPHLGDEGGAPFLASSAVTPTSRRSSCSYSDSLALQRRARNDASPVALGNPSVIRHLAKRRERRMSEAARSRRSSTASGLASFSQEMLLRSPRESGRTMSRSTRYSSLDPSAIAARAAVEASRRYSAPTEEVHPPTDDAAEAFLSGGGVPLALHSEEEEMILYTKAGAKKVRRMTQEALLPASVASSFYRGGAIDQPRREAAPSAGPRLAAETPINAILEADPLFVDASNGSASPLPLERGVRSHRGSTVTEMPKAGGGNTVAAAEVVAAMRSPPTPPAEGVPSCVKDQKIGKLRRFFSFLSPTGRAHGNRNASIVDSPESTPSTAVSTPAQPDVLTPATDLTTPTTESPYLSAEDTKRSMPEQVSSFGGRATSPRLLDDGAMTRRQPETPEGNGNDQSASCSLLMGTQAPTHF</sequence>